<keyword evidence="3" id="KW-1185">Reference proteome</keyword>
<sequence length="995" mass="103755">MPTTNINVSVPEVLYLRTITSGQVTEGEVLSQVASVWSNSTGNVTIEVISDDFTTDPSPIIVPALGLTTPIIVSIASKEDFIAQGDRTVTVSIQVSSSTGLNTPSSSFSVTIADDDTAGVIITESGGSTSVTEAGTTDTYTVVLTSQPTANVTVNLDGGAQLSLSSTAVTFTPQNWNVPQTVTVSAVDDAFVEGTHTQTINHTATSTDAKYNGISISSITANITDNDRNDAPSFTPGSNQTVAEDSGAQTVANWATNISPGPADEASQIVNFQVTNDNNELFSVQPAIDSAGNLTYTPAINANGSAIVTAILQDDGGTVNGGVDSSNPQTFTITINPVNDIATISGIVIGVVTEDLNVVNGNLTATGNLSITDADIGEDQFNTTVTSATDTLGSLSITAAGAWNYSVANSAVQFLGAGATKTETFSVQSADGTASLDIAITITGVNDTASITGTATGAVTEDTSTPNLTATGTLTVADVDTGDNTFNTNVTSATGNLGSLNITDTGTWNYSVANSAVQFLGAGVTKTEIFSVESVDGTVLQDIAITINGNNDAPTDLFLSKSDIDEQSPALTTIGLFSTIDIDVNDSFTYSLIDGDGADDNDVFTIDGNELKIKTSPDFEIKQSYKIRVKTTDTGGLSYQKALAIAVNDLDIPSRLTTKDDDIFNITGDDTKITLQVTLLGRNSNQINELGVFIVDDATGTINGIAPGADGYAEAALERAQVIFSAITNVPNGFNPSDLTRSLELNSGANLRFYLVKNNSTTDAILPGIQPITDVLFASTATLKVTDLGNDQFRLAWEDGTGNSTNDFQDLVVKIQSSNQNLPLGTKLQGRSQGELIDLRSVTTPVTVNFNVYREAAFDNFVGFYRITDENGGIDINGDGNADILPGEAGYTQAAVRQRVAGIDLAVSNQGTATSTGSFTGGDIFAPFLIVNSRPDAVVDNNPNNDPKVYFAFLGANSDKRDHIRLLGDNIFAFEDLSGGGDGDFNDMIVKFALS</sequence>
<dbReference type="PROSITE" id="PS50268">
    <property type="entry name" value="CADHERIN_2"/>
    <property type="match status" value="1"/>
</dbReference>
<organism evidence="2 3">
    <name type="scientific">Nostoc punctiforme FACHB-252</name>
    <dbReference type="NCBI Taxonomy" id="1357509"/>
    <lineage>
        <taxon>Bacteria</taxon>
        <taxon>Bacillati</taxon>
        <taxon>Cyanobacteriota</taxon>
        <taxon>Cyanophyceae</taxon>
        <taxon>Nostocales</taxon>
        <taxon>Nostocaceae</taxon>
        <taxon>Nostoc</taxon>
    </lineage>
</organism>
<evidence type="ECO:0000313" key="3">
    <source>
        <dbReference type="Proteomes" id="UP000606396"/>
    </source>
</evidence>
<dbReference type="Pfam" id="PF13448">
    <property type="entry name" value="DUF4114"/>
    <property type="match status" value="1"/>
</dbReference>
<dbReference type="SMART" id="SM00112">
    <property type="entry name" value="CA"/>
    <property type="match status" value="1"/>
</dbReference>
<dbReference type="InterPro" id="IPR002126">
    <property type="entry name" value="Cadherin-like_dom"/>
</dbReference>
<dbReference type="InterPro" id="IPR025193">
    <property type="entry name" value="DUF4114"/>
</dbReference>
<dbReference type="EMBL" id="JACJTC010000009">
    <property type="protein sequence ID" value="MBD2612296.1"/>
    <property type="molecule type" value="Genomic_DNA"/>
</dbReference>
<dbReference type="RefSeq" id="WP_190949848.1">
    <property type="nucleotide sequence ID" value="NZ_JACJTC010000009.1"/>
</dbReference>
<dbReference type="Gene3D" id="2.60.40.10">
    <property type="entry name" value="Immunoglobulins"/>
    <property type="match status" value="2"/>
</dbReference>
<dbReference type="CDD" id="cd11304">
    <property type="entry name" value="Cadherin_repeat"/>
    <property type="match status" value="1"/>
</dbReference>
<accession>A0ABR8H9K5</accession>
<dbReference type="Pfam" id="PF17803">
    <property type="entry name" value="Cadherin_4"/>
    <property type="match status" value="1"/>
</dbReference>
<protein>
    <submittedName>
        <fullName evidence="2">DUF4114 domain-containing protein</fullName>
    </submittedName>
</protein>
<feature type="domain" description="Cadherin" evidence="1">
    <location>
        <begin position="564"/>
        <end position="655"/>
    </location>
</feature>
<dbReference type="InterPro" id="IPR040853">
    <property type="entry name" value="RapA2_cadherin-like"/>
</dbReference>
<name>A0ABR8H9K5_NOSPU</name>
<comment type="caution">
    <text evidence="2">The sequence shown here is derived from an EMBL/GenBank/DDBJ whole genome shotgun (WGS) entry which is preliminary data.</text>
</comment>
<dbReference type="InterPro" id="IPR013783">
    <property type="entry name" value="Ig-like_fold"/>
</dbReference>
<reference evidence="2 3" key="1">
    <citation type="journal article" date="2020" name="ISME J.">
        <title>Comparative genomics reveals insights into cyanobacterial evolution and habitat adaptation.</title>
        <authorList>
            <person name="Chen M.Y."/>
            <person name="Teng W.K."/>
            <person name="Zhao L."/>
            <person name="Hu C.X."/>
            <person name="Zhou Y.K."/>
            <person name="Han B.P."/>
            <person name="Song L.R."/>
            <person name="Shu W.S."/>
        </authorList>
    </citation>
    <scope>NUCLEOTIDE SEQUENCE [LARGE SCALE GENOMIC DNA]</scope>
    <source>
        <strain evidence="2 3">FACHB-252</strain>
    </source>
</reference>
<evidence type="ECO:0000313" key="2">
    <source>
        <dbReference type="EMBL" id="MBD2612296.1"/>
    </source>
</evidence>
<proteinExistence type="predicted"/>
<dbReference type="NCBIfam" id="TIGR01965">
    <property type="entry name" value="VCBS_repeat"/>
    <property type="match status" value="2"/>
</dbReference>
<dbReference type="InterPro" id="IPR015919">
    <property type="entry name" value="Cadherin-like_sf"/>
</dbReference>
<gene>
    <name evidence="2" type="ORF">H6G94_13590</name>
</gene>
<dbReference type="Proteomes" id="UP000606396">
    <property type="component" value="Unassembled WGS sequence"/>
</dbReference>
<evidence type="ECO:0000259" key="1">
    <source>
        <dbReference type="PROSITE" id="PS50268"/>
    </source>
</evidence>
<dbReference type="SUPFAM" id="SSF49313">
    <property type="entry name" value="Cadherin-like"/>
    <property type="match status" value="1"/>
</dbReference>
<dbReference type="Gene3D" id="2.60.40.60">
    <property type="entry name" value="Cadherins"/>
    <property type="match status" value="1"/>
</dbReference>
<dbReference type="InterPro" id="IPR010221">
    <property type="entry name" value="VCBS_dom"/>
</dbReference>